<evidence type="ECO:0000313" key="5">
    <source>
        <dbReference type="Proteomes" id="UP000201335"/>
    </source>
</evidence>
<organism evidence="3 5">
    <name type="scientific">Spodoptera frugiperda granulovirus</name>
    <dbReference type="NCBI Taxonomy" id="307454"/>
    <lineage>
        <taxon>Viruses</taxon>
        <taxon>Viruses incertae sedis</taxon>
        <taxon>Naldaviricetes</taxon>
        <taxon>Lefavirales</taxon>
        <taxon>Baculoviridae</taxon>
        <taxon>Betabaculovirus</taxon>
        <taxon>Betabaculovirus spofrugiperdae</taxon>
    </lineage>
</organism>
<reference evidence="3" key="1">
    <citation type="submission" date="2014-08" db="EMBL/GenBank/DDBJ databases">
        <authorList>
            <person name="Cuartas Otalora P.E."/>
            <person name="Barrera Cubillos G.P."/>
            <person name="Barreto Hernandez E."/>
            <person name="Belaich M.N."/>
            <person name="Ghiringhelli P.D."/>
            <person name="Villamizar Rivero L.F."/>
        </authorList>
    </citation>
    <scope>NUCLEOTIDE SEQUENCE</scope>
    <source>
        <strain evidence="3">VG008</strain>
    </source>
</reference>
<dbReference type="Pfam" id="PF03258">
    <property type="entry name" value="Baculo_FP"/>
    <property type="match status" value="1"/>
</dbReference>
<reference evidence="3 5" key="2">
    <citation type="journal article" date="2015" name="Viruses">
        <title>The complete sequence of the first Spodoptera frugiperda Betabaculovirus genome: a natural multiple recombinant virus.</title>
        <authorList>
            <person name="Cuartas P.E."/>
            <person name="Barrera G.P."/>
            <person name="Belaich M.N."/>
            <person name="Barreto E."/>
            <person name="Ghiringhelli P.D."/>
            <person name="Villamizar L.F."/>
        </authorList>
    </citation>
    <scope>NUCLEOTIDE SEQUENCE [LARGE SCALE GENOMIC DNA]</scope>
    <source>
        <strain evidence="3">VG008</strain>
    </source>
</reference>
<feature type="domain" description="FP protein N-terminal" evidence="1">
    <location>
        <begin position="29"/>
        <end position="113"/>
    </location>
</feature>
<evidence type="ECO:0000313" key="4">
    <source>
        <dbReference type="EMBL" id="AXS01140.1"/>
    </source>
</evidence>
<sequence length="170" mass="19639">MIFWYSTIKQHSIIRYFICGIVTMQYDLDSSVEIFGIKDVSTDYAANVARVAKTMCLNEDDVVDVAVKGNGLLVKLRYPRLVNEWERKSREARLKVYDVFPETNSDAKIKIFAAAPTKYKLLLHKVRTQLPNFKYIWIGKRGVMARQEARSNILLLKSESDLTNILERST</sequence>
<dbReference type="Pfam" id="PF25298">
    <property type="entry name" value="Baculo_FP_2nd"/>
    <property type="match status" value="1"/>
</dbReference>
<dbReference type="OrthoDB" id="15947at10239"/>
<dbReference type="InterPro" id="IPR004941">
    <property type="entry name" value="FP_N"/>
</dbReference>
<evidence type="ECO:0000259" key="1">
    <source>
        <dbReference type="Pfam" id="PF03258"/>
    </source>
</evidence>
<name>A0A0C5ASH3_9BBAC</name>
<dbReference type="GeneID" id="23632118"/>
<accession>A0A0C5ASH3</accession>
<dbReference type="EMBL" id="KM371112">
    <property type="protein sequence ID" value="AJK91777.1"/>
    <property type="molecule type" value="Genomic_DNA"/>
</dbReference>
<reference evidence="4" key="3">
    <citation type="journal article" date="2018" name="PLoS ONE">
        <title>Genomic analysis of an Argentinean isolate of Spodoptera frugiperda granulovirus reveals that various baculoviruses code for Lef-7 proteins with three F-box domains.</title>
        <authorList>
            <person name="Ferrelli M.L."/>
            <person name="Pidre M.L."/>
            <person name="Ghiringhelli P.D."/>
            <person name="Torres S."/>
            <person name="Fabre M.L."/>
            <person name="Masson T."/>
            <person name="Cedola M.T."/>
            <person name="Sciocco-Cap A."/>
            <person name="Romanowski V."/>
        </authorList>
    </citation>
    <scope>NUCLEOTIDE SEQUENCE</scope>
    <source>
        <strain evidence="4">ARG</strain>
    </source>
</reference>
<dbReference type="KEGG" id="vg:23632118"/>
<dbReference type="RefSeq" id="YP_009121901.1">
    <property type="nucleotide sequence ID" value="NC_026511.1"/>
</dbReference>
<dbReference type="InterPro" id="IPR057251">
    <property type="entry name" value="FP_C"/>
</dbReference>
<proteinExistence type="predicted"/>
<evidence type="ECO:0000313" key="3">
    <source>
        <dbReference type="EMBL" id="AJK91777.1"/>
    </source>
</evidence>
<evidence type="ECO:0000259" key="2">
    <source>
        <dbReference type="Pfam" id="PF25298"/>
    </source>
</evidence>
<protein>
    <submittedName>
        <fullName evidence="3">Fp</fullName>
    </submittedName>
</protein>
<keyword evidence="5" id="KW-1185">Reference proteome</keyword>
<dbReference type="EMBL" id="MH170055">
    <property type="protein sequence ID" value="AXS01140.1"/>
    <property type="molecule type" value="Genomic_DNA"/>
</dbReference>
<feature type="domain" description="FP protein C-terminal" evidence="2">
    <location>
        <begin position="117"/>
        <end position="165"/>
    </location>
</feature>
<dbReference type="Proteomes" id="UP000201335">
    <property type="component" value="Segment"/>
</dbReference>